<feature type="chain" id="PRO_5001779146" description="Secreted protein" evidence="1">
    <location>
        <begin position="36"/>
        <end position="93"/>
    </location>
</feature>
<name>A0A084QE50_STAC4</name>
<gene>
    <name evidence="2" type="ORF">S40285_10534</name>
</gene>
<evidence type="ECO:0008006" key="4">
    <source>
        <dbReference type="Google" id="ProtNLM"/>
    </source>
</evidence>
<dbReference type="HOGENOM" id="CLU_2401112_0_0_1"/>
<keyword evidence="1" id="KW-0732">Signal</keyword>
<keyword evidence="3" id="KW-1185">Reference proteome</keyword>
<accession>A0A084QE50</accession>
<evidence type="ECO:0000256" key="1">
    <source>
        <dbReference type="SAM" id="SignalP"/>
    </source>
</evidence>
<evidence type="ECO:0000313" key="3">
    <source>
        <dbReference type="Proteomes" id="UP000028524"/>
    </source>
</evidence>
<dbReference type="Proteomes" id="UP000028524">
    <property type="component" value="Unassembled WGS sequence"/>
</dbReference>
<sequence length="93" mass="9926">MAPAPRDRGGARGTVFWAFALVSLLIEQLESPIRTVPSLRVRYPPHLAHGPWTPVSAVQINAETGTCAQSQAVKEPWAIKQTPIVVGGGVVCI</sequence>
<dbReference type="EMBL" id="KL660810">
    <property type="protein sequence ID" value="KFA62235.1"/>
    <property type="molecule type" value="Genomic_DNA"/>
</dbReference>
<dbReference type="InParanoid" id="A0A084QE50"/>
<reference evidence="2 3" key="1">
    <citation type="journal article" date="2014" name="BMC Genomics">
        <title>Comparative genome sequencing reveals chemotype-specific gene clusters in the toxigenic black mold Stachybotrys.</title>
        <authorList>
            <person name="Semeiks J."/>
            <person name="Borek D."/>
            <person name="Otwinowski Z."/>
            <person name="Grishin N.V."/>
        </authorList>
    </citation>
    <scope>NUCLEOTIDE SEQUENCE [LARGE SCALE GENOMIC DNA]</scope>
    <source>
        <strain evidence="2 3">IBT 40285</strain>
    </source>
</reference>
<proteinExistence type="predicted"/>
<organism evidence="2 3">
    <name type="scientific">Stachybotrys chlorohalonatus (strain IBT 40285)</name>
    <dbReference type="NCBI Taxonomy" id="1283841"/>
    <lineage>
        <taxon>Eukaryota</taxon>
        <taxon>Fungi</taxon>
        <taxon>Dikarya</taxon>
        <taxon>Ascomycota</taxon>
        <taxon>Pezizomycotina</taxon>
        <taxon>Sordariomycetes</taxon>
        <taxon>Hypocreomycetidae</taxon>
        <taxon>Hypocreales</taxon>
        <taxon>Stachybotryaceae</taxon>
        <taxon>Stachybotrys</taxon>
    </lineage>
</organism>
<evidence type="ECO:0000313" key="2">
    <source>
        <dbReference type="EMBL" id="KFA62235.1"/>
    </source>
</evidence>
<protein>
    <recommendedName>
        <fullName evidence="4">Secreted protein</fullName>
    </recommendedName>
</protein>
<feature type="signal peptide" evidence="1">
    <location>
        <begin position="1"/>
        <end position="35"/>
    </location>
</feature>
<dbReference type="AlphaFoldDB" id="A0A084QE50"/>